<feature type="compositionally biased region" description="Low complexity" evidence="1">
    <location>
        <begin position="94"/>
        <end position="124"/>
    </location>
</feature>
<accession>A0ABR3PPN5</accession>
<dbReference type="Proteomes" id="UP001562354">
    <property type="component" value="Unassembled WGS sequence"/>
</dbReference>
<evidence type="ECO:0000313" key="3">
    <source>
        <dbReference type="Proteomes" id="UP001562354"/>
    </source>
</evidence>
<organism evidence="2 3">
    <name type="scientific">Neodothiora populina</name>
    <dbReference type="NCBI Taxonomy" id="2781224"/>
    <lineage>
        <taxon>Eukaryota</taxon>
        <taxon>Fungi</taxon>
        <taxon>Dikarya</taxon>
        <taxon>Ascomycota</taxon>
        <taxon>Pezizomycotina</taxon>
        <taxon>Dothideomycetes</taxon>
        <taxon>Dothideomycetidae</taxon>
        <taxon>Dothideales</taxon>
        <taxon>Dothioraceae</taxon>
        <taxon>Neodothiora</taxon>
    </lineage>
</organism>
<keyword evidence="3" id="KW-1185">Reference proteome</keyword>
<feature type="compositionally biased region" description="Basic and acidic residues" evidence="1">
    <location>
        <begin position="164"/>
        <end position="173"/>
    </location>
</feature>
<evidence type="ECO:0000313" key="2">
    <source>
        <dbReference type="EMBL" id="KAL1311426.1"/>
    </source>
</evidence>
<reference evidence="2 3" key="1">
    <citation type="submission" date="2024-07" db="EMBL/GenBank/DDBJ databases">
        <title>Draft sequence of the Neodothiora populina.</title>
        <authorList>
            <person name="Drown D.D."/>
            <person name="Schuette U.S."/>
            <person name="Buechlein A.B."/>
            <person name="Rusch D.R."/>
            <person name="Winton L.W."/>
            <person name="Adams G.A."/>
        </authorList>
    </citation>
    <scope>NUCLEOTIDE SEQUENCE [LARGE SCALE GENOMIC DNA]</scope>
    <source>
        <strain evidence="2 3">CPC 39397</strain>
    </source>
</reference>
<protein>
    <submittedName>
        <fullName evidence="2">Uncharacterized protein</fullName>
    </submittedName>
</protein>
<evidence type="ECO:0000256" key="1">
    <source>
        <dbReference type="SAM" id="MobiDB-lite"/>
    </source>
</evidence>
<name>A0ABR3PPN5_9PEZI</name>
<gene>
    <name evidence="2" type="ORF">AAFC00_001587</name>
</gene>
<comment type="caution">
    <text evidence="2">The sequence shown here is derived from an EMBL/GenBank/DDBJ whole genome shotgun (WGS) entry which is preliminary data.</text>
</comment>
<sequence>MTSAIYQSATAYSRRSASTQANEIDRNLMFYYEHLQLYDPNSLRRSRSEPLHSLGLSQESLDLPQQQPRSARQSLDMIAAMPAPQTVQDSLSGPVTQQVLTEQTTQEQEPEYEPQQQQQEPLDSIVEESQQEQQQEQQEQLQQQQQQQQQTEESRQDAMSTRTSIREDPPPHYDHHHLHRLQLPPAYETMPDSLLPDPSFCHPELAENLRRFLLFCLAIDYGLVPECPEPMRPTDWLPFLRLARHWSWRDSRRRYQQGYDPVRPAFLGNPSRADNAADDERALKVEQCIFACIVRPAQALNIPPDIAITMLRDFPSSITSNGDYVPHNHRYRCPNTKTLATKLLLDREILIDTLTRREHSSFRSSLHEANEKIQNKNFVSLRSPDDFELTQFGMMREKLEGGRRATISSLSLTLTRSPEDNLKAFVDSSGRKRLKRWVRKLSSA</sequence>
<dbReference type="RefSeq" id="XP_069204275.1">
    <property type="nucleotide sequence ID" value="XM_069347939.1"/>
</dbReference>
<dbReference type="GeneID" id="95975290"/>
<dbReference type="EMBL" id="JBFMKM010000003">
    <property type="protein sequence ID" value="KAL1311426.1"/>
    <property type="molecule type" value="Genomic_DNA"/>
</dbReference>
<feature type="region of interest" description="Disordered" evidence="1">
    <location>
        <begin position="86"/>
        <end position="177"/>
    </location>
</feature>
<feature type="compositionally biased region" description="Low complexity" evidence="1">
    <location>
        <begin position="131"/>
        <end position="151"/>
    </location>
</feature>
<proteinExistence type="predicted"/>